<evidence type="ECO:0000313" key="1">
    <source>
        <dbReference type="EMBL" id="KAJ7626483.1"/>
    </source>
</evidence>
<sequence>MSGAASAARHAQDAKNTSGKESERLGVCILDAEVRGQTRTRKGVGRLSRNEGRTFQWLKRHTAGFSSDEHIMRLLRVPVTLPEITPSQCQVNTEVEEGAKVVVNWSAGRIITVTFGVCPSCEVIATGWRQRCSRLPADRLSTTILVAFPDAWMLLLSLGSSTTIIVRIQKTKLSLRSDARRATPAYSTLGDSDGVPPSYFSASDLSSRYVHDMCHWLPFDTIDAVQCPEPDPYGHRELLGCPSATPIFHDESISGHFLIRAYRDRMSAIILRLLAAIAGGSKWEGKIRNLSLQDSLGPPAQYDEDASDTHLRVVNRSKAANGCSSPGTIGKTYCMPY</sequence>
<evidence type="ECO:0000313" key="2">
    <source>
        <dbReference type="Proteomes" id="UP001221757"/>
    </source>
</evidence>
<organism evidence="1 2">
    <name type="scientific">Mycena rosella</name>
    <name type="common">Pink bonnet</name>
    <name type="synonym">Agaricus rosellus</name>
    <dbReference type="NCBI Taxonomy" id="1033263"/>
    <lineage>
        <taxon>Eukaryota</taxon>
        <taxon>Fungi</taxon>
        <taxon>Dikarya</taxon>
        <taxon>Basidiomycota</taxon>
        <taxon>Agaricomycotina</taxon>
        <taxon>Agaricomycetes</taxon>
        <taxon>Agaricomycetidae</taxon>
        <taxon>Agaricales</taxon>
        <taxon>Marasmiineae</taxon>
        <taxon>Mycenaceae</taxon>
        <taxon>Mycena</taxon>
    </lineage>
</organism>
<dbReference type="EMBL" id="JARKIE010000583">
    <property type="protein sequence ID" value="KAJ7626483.1"/>
    <property type="molecule type" value="Genomic_DNA"/>
</dbReference>
<reference evidence="1" key="1">
    <citation type="submission" date="2023-03" db="EMBL/GenBank/DDBJ databases">
        <title>Massive genome expansion in bonnet fungi (Mycena s.s.) driven by repeated elements and novel gene families across ecological guilds.</title>
        <authorList>
            <consortium name="Lawrence Berkeley National Laboratory"/>
            <person name="Harder C.B."/>
            <person name="Miyauchi S."/>
            <person name="Viragh M."/>
            <person name="Kuo A."/>
            <person name="Thoen E."/>
            <person name="Andreopoulos B."/>
            <person name="Lu D."/>
            <person name="Skrede I."/>
            <person name="Drula E."/>
            <person name="Henrissat B."/>
            <person name="Morin E."/>
            <person name="Kohler A."/>
            <person name="Barry K."/>
            <person name="LaButti K."/>
            <person name="Morin E."/>
            <person name="Salamov A."/>
            <person name="Lipzen A."/>
            <person name="Mereny Z."/>
            <person name="Hegedus B."/>
            <person name="Baldrian P."/>
            <person name="Stursova M."/>
            <person name="Weitz H."/>
            <person name="Taylor A."/>
            <person name="Grigoriev I.V."/>
            <person name="Nagy L.G."/>
            <person name="Martin F."/>
            <person name="Kauserud H."/>
        </authorList>
    </citation>
    <scope>NUCLEOTIDE SEQUENCE</scope>
    <source>
        <strain evidence="1">CBHHK067</strain>
    </source>
</reference>
<comment type="caution">
    <text evidence="1">The sequence shown here is derived from an EMBL/GenBank/DDBJ whole genome shotgun (WGS) entry which is preliminary data.</text>
</comment>
<keyword evidence="2" id="KW-1185">Reference proteome</keyword>
<dbReference type="AlphaFoldDB" id="A0AAD7FLC7"/>
<proteinExistence type="predicted"/>
<accession>A0AAD7FLC7</accession>
<gene>
    <name evidence="1" type="ORF">B0H17DRAFT_1286515</name>
</gene>
<name>A0AAD7FLC7_MYCRO</name>
<dbReference type="Proteomes" id="UP001221757">
    <property type="component" value="Unassembled WGS sequence"/>
</dbReference>
<protein>
    <submittedName>
        <fullName evidence="1">Uncharacterized protein</fullName>
    </submittedName>
</protein>